<dbReference type="GO" id="GO:0016787">
    <property type="term" value="F:hydrolase activity"/>
    <property type="evidence" value="ECO:0007669"/>
    <property type="project" value="UniProtKB-KW"/>
</dbReference>
<evidence type="ECO:0000256" key="2">
    <source>
        <dbReference type="ARBA" id="ARBA00022801"/>
    </source>
</evidence>
<comment type="similarity">
    <text evidence="1">Belongs to the AB hydrolase superfamily. AB hydrolase 2 family.</text>
</comment>
<dbReference type="SUPFAM" id="SSF53474">
    <property type="entry name" value="alpha/beta-Hydrolases"/>
    <property type="match status" value="1"/>
</dbReference>
<proteinExistence type="inferred from homology"/>
<dbReference type="AlphaFoldDB" id="A0AB39BDT3"/>
<dbReference type="Gene3D" id="3.40.50.1820">
    <property type="entry name" value="alpha/beta hydrolase"/>
    <property type="match status" value="1"/>
</dbReference>
<dbReference type="InterPro" id="IPR029058">
    <property type="entry name" value="AB_hydrolase_fold"/>
</dbReference>
<dbReference type="EMBL" id="CP162511">
    <property type="protein sequence ID" value="XDI04553.1"/>
    <property type="molecule type" value="Genomic_DNA"/>
</dbReference>
<dbReference type="InterPro" id="IPR050565">
    <property type="entry name" value="LYPA1-2/EST-like"/>
</dbReference>
<dbReference type="InterPro" id="IPR003140">
    <property type="entry name" value="PLipase/COase/thioEstase"/>
</dbReference>
<evidence type="ECO:0000259" key="3">
    <source>
        <dbReference type="Pfam" id="PF02230"/>
    </source>
</evidence>
<evidence type="ECO:0000256" key="1">
    <source>
        <dbReference type="ARBA" id="ARBA00006499"/>
    </source>
</evidence>
<evidence type="ECO:0000313" key="4">
    <source>
        <dbReference type="EMBL" id="XDI04553.1"/>
    </source>
</evidence>
<name>A0AB39BDT3_9MICO</name>
<sequence>MTVAQHESWGDEGAQLAVVALHGRGQPPEFLHGLVERLDVPGIRWIAPSAEGRSWYPHPFLDPSPENATALARALEVVTDAVESARASGFDRVAVLGFSQGACTLAHLLLTRDVVVDGAVLFTGGYVGAAELAPGAVVTRQGVPVLLRSVDDDPWVPLHRMASTSGLLVGAGAHLDVLIEPGSEHVITDRAVADARVLLARLRDGGDVGGVGGGY</sequence>
<dbReference type="Pfam" id="PF02230">
    <property type="entry name" value="Abhydrolase_2"/>
    <property type="match status" value="1"/>
</dbReference>
<feature type="domain" description="Phospholipase/carboxylesterase/thioesterase" evidence="3">
    <location>
        <begin position="14"/>
        <end position="196"/>
    </location>
</feature>
<dbReference type="RefSeq" id="WP_368496957.1">
    <property type="nucleotide sequence ID" value="NZ_CP162511.1"/>
</dbReference>
<keyword evidence="2 4" id="KW-0378">Hydrolase</keyword>
<gene>
    <name evidence="4" type="ORF">ABFY20_14605</name>
</gene>
<protein>
    <submittedName>
        <fullName evidence="4">Alpha/beta hydrolase</fullName>
    </submittedName>
</protein>
<organism evidence="4">
    <name type="scientific">Herbiconiux sp. A18JL235</name>
    <dbReference type="NCBI Taxonomy" id="3152363"/>
    <lineage>
        <taxon>Bacteria</taxon>
        <taxon>Bacillati</taxon>
        <taxon>Actinomycetota</taxon>
        <taxon>Actinomycetes</taxon>
        <taxon>Micrococcales</taxon>
        <taxon>Microbacteriaceae</taxon>
        <taxon>Herbiconiux</taxon>
    </lineage>
</organism>
<reference evidence="4" key="1">
    <citation type="submission" date="2024-05" db="EMBL/GenBank/DDBJ databases">
        <title>Herbiconiux sp. A18JL235.</title>
        <authorList>
            <person name="Zhang G."/>
        </authorList>
    </citation>
    <scope>NUCLEOTIDE SEQUENCE</scope>
    <source>
        <strain evidence="4">A18JL235</strain>
    </source>
</reference>
<dbReference type="PANTHER" id="PTHR10655">
    <property type="entry name" value="LYSOPHOSPHOLIPASE-RELATED"/>
    <property type="match status" value="1"/>
</dbReference>
<dbReference type="PANTHER" id="PTHR10655:SF17">
    <property type="entry name" value="LYSOPHOSPHOLIPASE-LIKE PROTEIN 1"/>
    <property type="match status" value="1"/>
</dbReference>
<accession>A0AB39BDT3</accession>